<dbReference type="RefSeq" id="XP_005824444.1">
    <property type="nucleotide sequence ID" value="XM_005824387.1"/>
</dbReference>
<dbReference type="Gene3D" id="1.25.40.20">
    <property type="entry name" value="Ankyrin repeat-containing domain"/>
    <property type="match status" value="1"/>
</dbReference>
<feature type="compositionally biased region" description="Acidic residues" evidence="1">
    <location>
        <begin position="298"/>
        <end position="308"/>
    </location>
</feature>
<name>L1INJ4_GUITC</name>
<accession>L1INJ4</accession>
<sequence length="354" mass="39732">MLWSRTVSSLIKQAIMIQEEPRRVNVDDLTWDDCANPNVSATSIEDAEDGVVLEQPVRYAKQARYEFSKAELKELELMAKRRKVVQMEPRGRSLTRREQASRLKGKVAQVNQQSEVLLQVCSDWAREEHLLVQNSSIQGISRVGKKNYIGDEKSWKKAMESFRRGGDCMAYDPSGHNSLHYMATVSSQLGQEVLKAFLVSGVDPNCAHLISGKGPLDFALEVGNVWAVRALLSAGALPLCPAENEGGCHLLEFAALHGFYQEVGKKLSDALFDGIRSSAHETAEVKDEAGRSVRDDGREDEEEQEEEDKEVFKLLADFGLNFNLAEPTTGETVWENARDNGWREEELKELFKRS</sequence>
<protein>
    <submittedName>
        <fullName evidence="2 3">Uncharacterized protein</fullName>
    </submittedName>
</protein>
<keyword evidence="4" id="KW-1185">Reference proteome</keyword>
<organism evidence="2">
    <name type="scientific">Guillardia theta (strain CCMP2712)</name>
    <name type="common">Cryptophyte</name>
    <dbReference type="NCBI Taxonomy" id="905079"/>
    <lineage>
        <taxon>Eukaryota</taxon>
        <taxon>Cryptophyceae</taxon>
        <taxon>Pyrenomonadales</taxon>
        <taxon>Geminigeraceae</taxon>
        <taxon>Guillardia</taxon>
    </lineage>
</organism>
<reference evidence="4" key="2">
    <citation type="submission" date="2012-11" db="EMBL/GenBank/DDBJ databases">
        <authorList>
            <person name="Kuo A."/>
            <person name="Curtis B.A."/>
            <person name="Tanifuji G."/>
            <person name="Burki F."/>
            <person name="Gruber A."/>
            <person name="Irimia M."/>
            <person name="Maruyama S."/>
            <person name="Arias M.C."/>
            <person name="Ball S.G."/>
            <person name="Gile G.H."/>
            <person name="Hirakawa Y."/>
            <person name="Hopkins J.F."/>
            <person name="Rensing S.A."/>
            <person name="Schmutz J."/>
            <person name="Symeonidi A."/>
            <person name="Elias M."/>
            <person name="Eveleigh R.J."/>
            <person name="Herman E.K."/>
            <person name="Klute M.J."/>
            <person name="Nakayama T."/>
            <person name="Obornik M."/>
            <person name="Reyes-Prieto A."/>
            <person name="Armbrust E.V."/>
            <person name="Aves S.J."/>
            <person name="Beiko R.G."/>
            <person name="Coutinho P."/>
            <person name="Dacks J.B."/>
            <person name="Durnford D.G."/>
            <person name="Fast N.M."/>
            <person name="Green B.R."/>
            <person name="Grisdale C."/>
            <person name="Hempe F."/>
            <person name="Henrissat B."/>
            <person name="Hoppner M.P."/>
            <person name="Ishida K.-I."/>
            <person name="Kim E."/>
            <person name="Koreny L."/>
            <person name="Kroth P.G."/>
            <person name="Liu Y."/>
            <person name="Malik S.-B."/>
            <person name="Maier U.G."/>
            <person name="McRose D."/>
            <person name="Mock T."/>
            <person name="Neilson J.A."/>
            <person name="Onodera N.T."/>
            <person name="Poole A.M."/>
            <person name="Pritham E.J."/>
            <person name="Richards T.A."/>
            <person name="Rocap G."/>
            <person name="Roy S.W."/>
            <person name="Sarai C."/>
            <person name="Schaack S."/>
            <person name="Shirato S."/>
            <person name="Slamovits C.H."/>
            <person name="Spencer D.F."/>
            <person name="Suzuki S."/>
            <person name="Worden A.Z."/>
            <person name="Zauner S."/>
            <person name="Barry K."/>
            <person name="Bell C."/>
            <person name="Bharti A.K."/>
            <person name="Crow J.A."/>
            <person name="Grimwood J."/>
            <person name="Kramer R."/>
            <person name="Lindquist E."/>
            <person name="Lucas S."/>
            <person name="Salamov A."/>
            <person name="McFadden G.I."/>
            <person name="Lane C.E."/>
            <person name="Keeling P.J."/>
            <person name="Gray M.W."/>
            <person name="Grigoriev I.V."/>
            <person name="Archibald J.M."/>
        </authorList>
    </citation>
    <scope>NUCLEOTIDE SEQUENCE</scope>
    <source>
        <strain evidence="4">CCMP2712</strain>
    </source>
</reference>
<dbReference type="EMBL" id="JH993059">
    <property type="protein sequence ID" value="EKX37464.1"/>
    <property type="molecule type" value="Genomic_DNA"/>
</dbReference>
<gene>
    <name evidence="2" type="ORF">GUITHDRAFT_145020</name>
</gene>
<evidence type="ECO:0000313" key="2">
    <source>
        <dbReference type="EMBL" id="EKX37464.1"/>
    </source>
</evidence>
<evidence type="ECO:0000313" key="4">
    <source>
        <dbReference type="Proteomes" id="UP000011087"/>
    </source>
</evidence>
<dbReference type="EnsemblProtists" id="EKX37464">
    <property type="protein sequence ID" value="EKX37464"/>
    <property type="gene ID" value="GUITHDRAFT_145020"/>
</dbReference>
<feature type="compositionally biased region" description="Basic and acidic residues" evidence="1">
    <location>
        <begin position="283"/>
        <end position="297"/>
    </location>
</feature>
<dbReference type="GeneID" id="17294181"/>
<evidence type="ECO:0000256" key="1">
    <source>
        <dbReference type="SAM" id="MobiDB-lite"/>
    </source>
</evidence>
<dbReference type="HOGENOM" id="CLU_784022_0_0_1"/>
<evidence type="ECO:0000313" key="3">
    <source>
        <dbReference type="EnsemblProtists" id="EKX37464"/>
    </source>
</evidence>
<dbReference type="SUPFAM" id="SSF48403">
    <property type="entry name" value="Ankyrin repeat"/>
    <property type="match status" value="1"/>
</dbReference>
<dbReference type="KEGG" id="gtt:GUITHDRAFT_145020"/>
<dbReference type="InterPro" id="IPR036770">
    <property type="entry name" value="Ankyrin_rpt-contain_sf"/>
</dbReference>
<reference evidence="3" key="3">
    <citation type="submission" date="2015-06" db="UniProtKB">
        <authorList>
            <consortium name="EnsemblProtists"/>
        </authorList>
    </citation>
    <scope>IDENTIFICATION</scope>
</reference>
<dbReference type="Proteomes" id="UP000011087">
    <property type="component" value="Unassembled WGS sequence"/>
</dbReference>
<reference evidence="2 4" key="1">
    <citation type="journal article" date="2012" name="Nature">
        <title>Algal genomes reveal evolutionary mosaicism and the fate of nucleomorphs.</title>
        <authorList>
            <consortium name="DOE Joint Genome Institute"/>
            <person name="Curtis B.A."/>
            <person name="Tanifuji G."/>
            <person name="Burki F."/>
            <person name="Gruber A."/>
            <person name="Irimia M."/>
            <person name="Maruyama S."/>
            <person name="Arias M.C."/>
            <person name="Ball S.G."/>
            <person name="Gile G.H."/>
            <person name="Hirakawa Y."/>
            <person name="Hopkins J.F."/>
            <person name="Kuo A."/>
            <person name="Rensing S.A."/>
            <person name="Schmutz J."/>
            <person name="Symeonidi A."/>
            <person name="Elias M."/>
            <person name="Eveleigh R.J."/>
            <person name="Herman E.K."/>
            <person name="Klute M.J."/>
            <person name="Nakayama T."/>
            <person name="Obornik M."/>
            <person name="Reyes-Prieto A."/>
            <person name="Armbrust E.V."/>
            <person name="Aves S.J."/>
            <person name="Beiko R.G."/>
            <person name="Coutinho P."/>
            <person name="Dacks J.B."/>
            <person name="Durnford D.G."/>
            <person name="Fast N.M."/>
            <person name="Green B.R."/>
            <person name="Grisdale C.J."/>
            <person name="Hempel F."/>
            <person name="Henrissat B."/>
            <person name="Hoppner M.P."/>
            <person name="Ishida K."/>
            <person name="Kim E."/>
            <person name="Koreny L."/>
            <person name="Kroth P.G."/>
            <person name="Liu Y."/>
            <person name="Malik S.B."/>
            <person name="Maier U.G."/>
            <person name="McRose D."/>
            <person name="Mock T."/>
            <person name="Neilson J.A."/>
            <person name="Onodera N.T."/>
            <person name="Poole A.M."/>
            <person name="Pritham E.J."/>
            <person name="Richards T.A."/>
            <person name="Rocap G."/>
            <person name="Roy S.W."/>
            <person name="Sarai C."/>
            <person name="Schaack S."/>
            <person name="Shirato S."/>
            <person name="Slamovits C.H."/>
            <person name="Spencer D.F."/>
            <person name="Suzuki S."/>
            <person name="Worden A.Z."/>
            <person name="Zauner S."/>
            <person name="Barry K."/>
            <person name="Bell C."/>
            <person name="Bharti A.K."/>
            <person name="Crow J.A."/>
            <person name="Grimwood J."/>
            <person name="Kramer R."/>
            <person name="Lindquist E."/>
            <person name="Lucas S."/>
            <person name="Salamov A."/>
            <person name="McFadden G.I."/>
            <person name="Lane C.E."/>
            <person name="Keeling P.J."/>
            <person name="Gray M.W."/>
            <person name="Grigoriev I.V."/>
            <person name="Archibald J.M."/>
        </authorList>
    </citation>
    <scope>NUCLEOTIDE SEQUENCE</scope>
    <source>
        <strain evidence="2 4">CCMP2712</strain>
    </source>
</reference>
<dbReference type="PaxDb" id="55529-EKX37464"/>
<feature type="region of interest" description="Disordered" evidence="1">
    <location>
        <begin position="283"/>
        <end position="308"/>
    </location>
</feature>
<proteinExistence type="predicted"/>
<dbReference type="AlphaFoldDB" id="L1INJ4"/>